<organism evidence="1 2">
    <name type="scientific">Candidatus Komeilibacteria bacterium CG_4_10_14_0_2_um_filter_37_10</name>
    <dbReference type="NCBI Taxonomy" id="1974470"/>
    <lineage>
        <taxon>Bacteria</taxon>
        <taxon>Candidatus Komeiliibacteriota</taxon>
    </lineage>
</organism>
<dbReference type="EMBL" id="PFPO01000094">
    <property type="protein sequence ID" value="PIZ98321.1"/>
    <property type="molecule type" value="Genomic_DNA"/>
</dbReference>
<proteinExistence type="predicted"/>
<reference evidence="2" key="1">
    <citation type="submission" date="2017-09" db="EMBL/GenBank/DDBJ databases">
        <title>Depth-based differentiation of microbial function through sediment-hosted aquifers and enrichment of novel symbionts in the deep terrestrial subsurface.</title>
        <authorList>
            <person name="Probst A.J."/>
            <person name="Ladd B."/>
            <person name="Jarett J.K."/>
            <person name="Geller-Mcgrath D.E."/>
            <person name="Sieber C.M.K."/>
            <person name="Emerson J.B."/>
            <person name="Anantharaman K."/>
            <person name="Thomas B.C."/>
            <person name="Malmstrom R."/>
            <person name="Stieglmeier M."/>
            <person name="Klingl A."/>
            <person name="Woyke T."/>
            <person name="Ryan C.M."/>
            <person name="Banfield J.F."/>
        </authorList>
    </citation>
    <scope>NUCLEOTIDE SEQUENCE [LARGE SCALE GENOMIC DNA]</scope>
</reference>
<accession>A0A2M7VD39</accession>
<evidence type="ECO:0000313" key="1">
    <source>
        <dbReference type="EMBL" id="PIZ98321.1"/>
    </source>
</evidence>
<dbReference type="AlphaFoldDB" id="A0A2M7VD39"/>
<comment type="caution">
    <text evidence="1">The sequence shown here is derived from an EMBL/GenBank/DDBJ whole genome shotgun (WGS) entry which is preliminary data.</text>
</comment>
<name>A0A2M7VD39_9BACT</name>
<evidence type="ECO:0000313" key="2">
    <source>
        <dbReference type="Proteomes" id="UP000230405"/>
    </source>
</evidence>
<gene>
    <name evidence="1" type="ORF">COX77_04890</name>
</gene>
<dbReference type="Proteomes" id="UP000230405">
    <property type="component" value="Unassembled WGS sequence"/>
</dbReference>
<protein>
    <submittedName>
        <fullName evidence="1">Uncharacterized protein</fullName>
    </submittedName>
</protein>
<sequence length="196" mass="22692">MSQEVLLLLVEHFLELFNKKKPADFVENMLVPSVLRCKYFFSSVNLLSYWQKHKYAFNYLSNELPNLDPTITEQIKDIISTQGFTDLLVIDELLPEQSEARKLVQSTLYQRINSEGAESIPYCFLRNLLQSTDGRLRTVAEKELVSRLQISEDDSITRSLRLTVHFLVLDKVTINSFVKGEILSQVFEEHKKTSMA</sequence>